<dbReference type="GO" id="GO:0003899">
    <property type="term" value="F:DNA-directed RNA polymerase activity"/>
    <property type="evidence" value="ECO:0007669"/>
    <property type="project" value="UniProtKB-EC"/>
</dbReference>
<dbReference type="InterPro" id="IPR037033">
    <property type="entry name" value="DNA-dir_RNAP_su2_hyb_sf"/>
</dbReference>
<dbReference type="InterPro" id="IPR007120">
    <property type="entry name" value="DNA-dir_RNAP_su2_dom"/>
</dbReference>
<reference evidence="10" key="1">
    <citation type="journal article" date="2021" name="Proc. Natl. Acad. Sci. U.S.A.">
        <title>A Catalog of Tens of Thousands of Viruses from Human Metagenomes Reveals Hidden Associations with Chronic Diseases.</title>
        <authorList>
            <person name="Tisza M.J."/>
            <person name="Buck C.B."/>
        </authorList>
    </citation>
    <scope>NUCLEOTIDE SEQUENCE</scope>
    <source>
        <strain evidence="10">CtYA416</strain>
    </source>
</reference>
<dbReference type="SUPFAM" id="SSF64484">
    <property type="entry name" value="beta and beta-prime subunits of DNA dependent RNA-polymerase"/>
    <property type="match status" value="1"/>
</dbReference>
<evidence type="ECO:0000256" key="2">
    <source>
        <dbReference type="ARBA" id="ARBA00012418"/>
    </source>
</evidence>
<keyword evidence="6" id="KW-0804">Transcription</keyword>
<comment type="catalytic activity">
    <reaction evidence="7">
        <text>RNA(n) + a ribonucleoside 5'-triphosphate = RNA(n+1) + diphosphate</text>
        <dbReference type="Rhea" id="RHEA:21248"/>
        <dbReference type="Rhea" id="RHEA-COMP:14527"/>
        <dbReference type="Rhea" id="RHEA-COMP:17342"/>
        <dbReference type="ChEBI" id="CHEBI:33019"/>
        <dbReference type="ChEBI" id="CHEBI:61557"/>
        <dbReference type="ChEBI" id="CHEBI:140395"/>
        <dbReference type="EC" id="2.7.7.6"/>
    </reaction>
</comment>
<evidence type="ECO:0000259" key="9">
    <source>
        <dbReference type="Pfam" id="PF00562"/>
    </source>
</evidence>
<feature type="domain" description="DNA-directed RNA polymerase subunit 2 hybrid-binding" evidence="9">
    <location>
        <begin position="131"/>
        <end position="475"/>
    </location>
</feature>
<dbReference type="GO" id="GO:0000428">
    <property type="term" value="C:DNA-directed RNA polymerase complex"/>
    <property type="evidence" value="ECO:0007669"/>
    <property type="project" value="UniProtKB-KW"/>
</dbReference>
<sequence>MAGNLDLKERIDEREKTLTSREQPLGKELVQPMSNCSSSSRKIMFSTHSEQAMALCNPEMPIIQTGYENEYGRHSTSFRTADEDILVLDKVEKYGMYPGHEYFLIVYKRESNKLDVIHKYDYFHITETFGYKINTELLDSLVPGSTIHKGQVITKSGGFDEYNNRMDGINAMIMYIAQNKTTEDAIQISESCAKKFRSPLIKKVSFIINENDILLNLYGNEIIYKVIPDIGEDVQEGILAAVRREDMDEALYSQVFSKLKDINMSDEKITSSGKVIGIDLHVNNPKLIAESQYLSQLNIYYEDNLRFYNELISKVERLSASYNCPIDFDLQKLVYTGRQVLDGVKFKMDKNIYSNLHIDIYLLDEKDLSVGDKLTNRYGGKGVISSIIPDELMPITEDGDRVEMKYNQATVVNRLNPAQLLEMELNSASAAIIRNLDRNDAVGSLRKIIRFVELVTPLQAQEMRAFVDSQGITGKQEYLDSIISDGNIALSIQPMVDSVTLNTIRAILREFPETRHKHLYVPMKDSNGNYKMRRTHRPAMVAKQYTYRLKQYAEEKFSATSMSFSNNRGENSRNKSSGLYKPVYTNTPIRQGEMEIGTLTHIGDDINSHMLMIYSSSTTMKKEMKSLLTDDPTVVDIVLKDDARSRPAQIVHTYLKAMGLGLSFRKVKRKLKPAIIEPAPIVYDSPFINNKEYLKQLRSNKPEDMSIELVKGEDGKMYPKYTNFKEPLRQSILYGAIKKGTPSDYELGNPYWFYAGLSMFKKRKRKIRNEDTE</sequence>
<proteinExistence type="inferred from homology"/>
<organism evidence="10">
    <name type="scientific">Myoviridae sp. ctYA416</name>
    <dbReference type="NCBI Taxonomy" id="2825125"/>
    <lineage>
        <taxon>Viruses</taxon>
        <taxon>Duplodnaviria</taxon>
        <taxon>Heunggongvirae</taxon>
        <taxon>Uroviricota</taxon>
        <taxon>Caudoviricetes</taxon>
    </lineage>
</organism>
<evidence type="ECO:0000256" key="7">
    <source>
        <dbReference type="ARBA" id="ARBA00048552"/>
    </source>
</evidence>
<keyword evidence="3 10" id="KW-0240">DNA-directed RNA polymerase</keyword>
<feature type="region of interest" description="Disordered" evidence="8">
    <location>
        <begin position="1"/>
        <end position="23"/>
    </location>
</feature>
<evidence type="ECO:0000256" key="3">
    <source>
        <dbReference type="ARBA" id="ARBA00022478"/>
    </source>
</evidence>
<keyword evidence="4" id="KW-0808">Transferase</keyword>
<evidence type="ECO:0000256" key="5">
    <source>
        <dbReference type="ARBA" id="ARBA00022695"/>
    </source>
</evidence>
<protein>
    <recommendedName>
        <fullName evidence="2">DNA-directed RNA polymerase</fullName>
        <ecNumber evidence="2">2.7.7.6</ecNumber>
    </recommendedName>
</protein>
<evidence type="ECO:0000256" key="1">
    <source>
        <dbReference type="ARBA" id="ARBA00006835"/>
    </source>
</evidence>
<dbReference type="Pfam" id="PF00562">
    <property type="entry name" value="RNA_pol_Rpb2_6"/>
    <property type="match status" value="1"/>
</dbReference>
<dbReference type="Gene3D" id="2.40.270.10">
    <property type="entry name" value="DNA-directed RNA polymerase, subunit 2, domain 6"/>
    <property type="match status" value="1"/>
</dbReference>
<evidence type="ECO:0000313" key="10">
    <source>
        <dbReference type="EMBL" id="DAF97678.1"/>
    </source>
</evidence>
<keyword evidence="5" id="KW-0548">Nucleotidyltransferase</keyword>
<name>A0A8S5UTH7_9CAUD</name>
<evidence type="ECO:0000256" key="4">
    <source>
        <dbReference type="ARBA" id="ARBA00022679"/>
    </source>
</evidence>
<dbReference type="GO" id="GO:0003677">
    <property type="term" value="F:DNA binding"/>
    <property type="evidence" value="ECO:0007669"/>
    <property type="project" value="InterPro"/>
</dbReference>
<accession>A0A8S5UTH7</accession>
<feature type="compositionally biased region" description="Basic and acidic residues" evidence="8">
    <location>
        <begin position="1"/>
        <end position="19"/>
    </location>
</feature>
<dbReference type="EMBL" id="BK016136">
    <property type="protein sequence ID" value="DAF97678.1"/>
    <property type="molecule type" value="Genomic_DNA"/>
</dbReference>
<dbReference type="EC" id="2.7.7.6" evidence="2"/>
<comment type="similarity">
    <text evidence="1">Belongs to the RNA polymerase beta chain family.</text>
</comment>
<dbReference type="GO" id="GO:0006351">
    <property type="term" value="P:DNA-templated transcription"/>
    <property type="evidence" value="ECO:0007669"/>
    <property type="project" value="InterPro"/>
</dbReference>
<evidence type="ECO:0000256" key="6">
    <source>
        <dbReference type="ARBA" id="ARBA00023163"/>
    </source>
</evidence>
<evidence type="ECO:0000256" key="8">
    <source>
        <dbReference type="SAM" id="MobiDB-lite"/>
    </source>
</evidence>